<proteinExistence type="inferred from homology"/>
<evidence type="ECO:0000256" key="7">
    <source>
        <dbReference type="ARBA" id="ARBA00023268"/>
    </source>
</evidence>
<feature type="binding site" evidence="10">
    <location>
        <position position="183"/>
    </location>
    <ligand>
        <name>substrate</name>
    </ligand>
</feature>
<feature type="binding site" evidence="10">
    <location>
        <position position="280"/>
    </location>
    <ligand>
        <name>substrate</name>
    </ligand>
</feature>
<keyword evidence="6 10" id="KW-0068">Autocatalytic cleavage</keyword>
<dbReference type="OrthoDB" id="9804242at2"/>
<keyword evidence="4 10" id="KW-0028">Amino-acid biosynthesis</keyword>
<feature type="binding site" evidence="10">
    <location>
        <position position="194"/>
    </location>
    <ligand>
        <name>substrate</name>
    </ligand>
</feature>
<keyword evidence="10" id="KW-0963">Cytoplasm</keyword>
<keyword evidence="5 10" id="KW-0808">Transferase</keyword>
<comment type="function">
    <text evidence="10">Catalyzes two activities which are involved in the cyclic version of arginine biosynthesis: the synthesis of N-acetylglutamate from glutamate and acetyl-CoA as the acetyl donor, and of ornithine by transacetylation between N(2)-acetylornithine and glutamate.</text>
</comment>
<name>A0A3E2B2H1_9FIRM</name>
<comment type="similarity">
    <text evidence="1 10">Belongs to the ArgJ family.</text>
</comment>
<dbReference type="EC" id="2.3.1.35" evidence="10"/>
<feature type="binding site" evidence="10">
    <location>
        <position position="411"/>
    </location>
    <ligand>
        <name>substrate</name>
    </ligand>
</feature>
<organism evidence="11 12">
    <name type="scientific">Evtepia gabavorous</name>
    <dbReference type="NCBI Taxonomy" id="2211183"/>
    <lineage>
        <taxon>Bacteria</taxon>
        <taxon>Bacillati</taxon>
        <taxon>Bacillota</taxon>
        <taxon>Clostridia</taxon>
        <taxon>Eubacteriales</taxon>
        <taxon>Evtepia</taxon>
    </lineage>
</organism>
<comment type="pathway">
    <text evidence="10">Amino-acid biosynthesis; L-arginine biosynthesis; L-ornithine and N-acetyl-L-glutamate from L-glutamate and N(2)-acetyl-L-ornithine (cyclic): step 1/1.</text>
</comment>
<dbReference type="EC" id="2.3.1.1" evidence="10"/>
<dbReference type="FunFam" id="3.10.20.340:FF:000001">
    <property type="entry name" value="Arginine biosynthesis bifunctional protein ArgJ, chloroplastic"/>
    <property type="match status" value="1"/>
</dbReference>
<evidence type="ECO:0000256" key="6">
    <source>
        <dbReference type="ARBA" id="ARBA00022813"/>
    </source>
</evidence>
<comment type="catalytic activity">
    <reaction evidence="9 10">
        <text>N(2)-acetyl-L-ornithine + L-glutamate = N-acetyl-L-glutamate + L-ornithine</text>
        <dbReference type="Rhea" id="RHEA:15349"/>
        <dbReference type="ChEBI" id="CHEBI:29985"/>
        <dbReference type="ChEBI" id="CHEBI:44337"/>
        <dbReference type="ChEBI" id="CHEBI:46911"/>
        <dbReference type="ChEBI" id="CHEBI:57805"/>
        <dbReference type="EC" id="2.3.1.35"/>
    </reaction>
</comment>
<comment type="catalytic activity">
    <reaction evidence="10">
        <text>L-glutamate + acetyl-CoA = N-acetyl-L-glutamate + CoA + H(+)</text>
        <dbReference type="Rhea" id="RHEA:24292"/>
        <dbReference type="ChEBI" id="CHEBI:15378"/>
        <dbReference type="ChEBI" id="CHEBI:29985"/>
        <dbReference type="ChEBI" id="CHEBI:44337"/>
        <dbReference type="ChEBI" id="CHEBI:57287"/>
        <dbReference type="ChEBI" id="CHEBI:57288"/>
        <dbReference type="EC" id="2.3.1.1"/>
    </reaction>
</comment>
<gene>
    <name evidence="10" type="primary">argJ</name>
    <name evidence="11" type="ORF">DV520_08605</name>
</gene>
<keyword evidence="3 10" id="KW-0055">Arginine biosynthesis</keyword>
<dbReference type="InterPro" id="IPR016117">
    <property type="entry name" value="ArgJ-like_dom_sf"/>
</dbReference>
<feature type="binding site" evidence="10">
    <location>
        <position position="157"/>
    </location>
    <ligand>
        <name>substrate</name>
    </ligand>
</feature>
<feature type="binding site" evidence="10">
    <location>
        <position position="406"/>
    </location>
    <ligand>
        <name>substrate</name>
    </ligand>
</feature>
<dbReference type="GO" id="GO:0006526">
    <property type="term" value="P:L-arginine biosynthetic process"/>
    <property type="evidence" value="ECO:0007669"/>
    <property type="project" value="UniProtKB-UniRule"/>
</dbReference>
<dbReference type="NCBIfam" id="NF003802">
    <property type="entry name" value="PRK05388.1"/>
    <property type="match status" value="1"/>
</dbReference>
<dbReference type="RefSeq" id="WP_117142456.1">
    <property type="nucleotide sequence ID" value="NZ_CAKXKJ010000001.1"/>
</dbReference>
<feature type="site" description="Involved in the stabilization of negative charge on the oxyanion by the formation of the oxyanion hole" evidence="10">
    <location>
        <position position="119"/>
    </location>
</feature>
<dbReference type="CDD" id="cd02152">
    <property type="entry name" value="OAT"/>
    <property type="match status" value="1"/>
</dbReference>
<dbReference type="PANTHER" id="PTHR23100:SF0">
    <property type="entry name" value="ARGININE BIOSYNTHESIS BIFUNCTIONAL PROTEIN ARGJ, MITOCHONDRIAL"/>
    <property type="match status" value="1"/>
</dbReference>
<dbReference type="Proteomes" id="UP000260649">
    <property type="component" value="Unassembled WGS sequence"/>
</dbReference>
<dbReference type="Gene3D" id="3.10.20.340">
    <property type="entry name" value="ArgJ beta chain, C-terminal domain"/>
    <property type="match status" value="1"/>
</dbReference>
<dbReference type="EMBL" id="QQRQ01000015">
    <property type="protein sequence ID" value="RFT06166.1"/>
    <property type="molecule type" value="Genomic_DNA"/>
</dbReference>
<evidence type="ECO:0000256" key="1">
    <source>
        <dbReference type="ARBA" id="ARBA00006774"/>
    </source>
</evidence>
<dbReference type="Pfam" id="PF01960">
    <property type="entry name" value="ArgJ"/>
    <property type="match status" value="1"/>
</dbReference>
<dbReference type="GO" id="GO:0006592">
    <property type="term" value="P:ornithine biosynthetic process"/>
    <property type="evidence" value="ECO:0007669"/>
    <property type="project" value="TreeGrafter"/>
</dbReference>
<feature type="site" description="Involved in the stabilization of negative charge on the oxyanion by the formation of the oxyanion hole" evidence="10">
    <location>
        <position position="118"/>
    </location>
</feature>
<comment type="subunit">
    <text evidence="2 10">Heterotetramer of two alpha and two beta chains.</text>
</comment>
<evidence type="ECO:0000256" key="10">
    <source>
        <dbReference type="HAMAP-Rule" id="MF_01106"/>
    </source>
</evidence>
<evidence type="ECO:0000256" key="3">
    <source>
        <dbReference type="ARBA" id="ARBA00022571"/>
    </source>
</evidence>
<evidence type="ECO:0000256" key="2">
    <source>
        <dbReference type="ARBA" id="ARBA00011475"/>
    </source>
</evidence>
<dbReference type="PANTHER" id="PTHR23100">
    <property type="entry name" value="ARGININE BIOSYNTHESIS BIFUNCTIONAL PROTEIN ARGJ"/>
    <property type="match status" value="1"/>
</dbReference>
<dbReference type="NCBIfam" id="TIGR00120">
    <property type="entry name" value="ArgJ"/>
    <property type="match status" value="1"/>
</dbReference>
<protein>
    <recommendedName>
        <fullName evidence="10">Arginine biosynthesis bifunctional protein ArgJ</fullName>
    </recommendedName>
    <domain>
        <recommendedName>
            <fullName evidence="10">Glutamate N-acetyltransferase</fullName>
            <ecNumber evidence="10">2.3.1.35</ecNumber>
        </recommendedName>
        <alternativeName>
            <fullName evidence="10">Ornithine acetyltransferase</fullName>
            <shortName evidence="10">OATase</shortName>
        </alternativeName>
        <alternativeName>
            <fullName evidence="10">Ornithine transacetylase</fullName>
        </alternativeName>
    </domain>
    <domain>
        <recommendedName>
            <fullName evidence="10">Amino-acid acetyltransferase</fullName>
            <ecNumber evidence="10">2.3.1.1</ecNumber>
        </recommendedName>
        <alternativeName>
            <fullName evidence="10">N-acetylglutamate synthase</fullName>
            <shortName evidence="10">AGSase</shortName>
        </alternativeName>
    </domain>
    <component>
        <recommendedName>
            <fullName evidence="10">Arginine biosynthesis bifunctional protein ArgJ alpha chain</fullName>
        </recommendedName>
    </component>
    <component>
        <recommendedName>
            <fullName evidence="10">Arginine biosynthesis bifunctional protein ArgJ beta chain</fullName>
        </recommendedName>
    </component>
</protein>
<dbReference type="GO" id="GO:0005737">
    <property type="term" value="C:cytoplasm"/>
    <property type="evidence" value="ECO:0007669"/>
    <property type="project" value="UniProtKB-SubCell"/>
</dbReference>
<accession>A0A3E2B2H1</accession>
<comment type="pathway">
    <text evidence="10">Amino-acid biosynthesis; L-arginine biosynthesis; N(2)-acetyl-L-ornithine from L-glutamate: step 1/4.</text>
</comment>
<evidence type="ECO:0000256" key="4">
    <source>
        <dbReference type="ARBA" id="ARBA00022605"/>
    </source>
</evidence>
<dbReference type="GeneID" id="97995791"/>
<feature type="chain" id="PRO_5023338841" description="Arginine biosynthesis bifunctional protein ArgJ alpha chain" evidence="10">
    <location>
        <begin position="1"/>
        <end position="193"/>
    </location>
</feature>
<dbReference type="UniPathway" id="UPA00068">
    <property type="reaction ID" value="UER00106"/>
</dbReference>
<sequence>MNIITGGVTAPKGFQAAGIHCGIKDNFTTPQPDKKDLAMILSSVPCAAAGTYTRNVVKADPVILTKEHLADHQARGIIFDSGNANACAPKGRENAQRMAQAAAAATGLRPQDFAVCSTGIIGVELNIQAIEKGVPSLVAALADTPQASLDAAHAILTTDLKVKEIAVTVELGGKTVTIGAIAKGSGMIHPNMGTMLCGITTDCAIDGALLQDMLRQVVTKTFNRITVDGDTSTNDTCVVLANGLAGNPAITGPGEDYDIFFAALRHVCEYEAKMIASDGEGAGRLITCTVMGAETEEQAEQMAKAVVRSPLVKCAVFGTDANWGRVLCAIGYSGAQFDPKDVEVKFLSRAGELLVCAGGQGVAFDEALAKRVLSEDEVVIQVTLTSGSATCSCWGCDLTYDYVKINGDYRS</sequence>
<keyword evidence="7 10" id="KW-0511">Multifunctional enzyme</keyword>
<comment type="caution">
    <text evidence="11">The sequence shown here is derived from an EMBL/GenBank/DDBJ whole genome shotgun (WGS) entry which is preliminary data.</text>
</comment>
<evidence type="ECO:0000256" key="5">
    <source>
        <dbReference type="ARBA" id="ARBA00022679"/>
    </source>
</evidence>
<evidence type="ECO:0000313" key="12">
    <source>
        <dbReference type="Proteomes" id="UP000260649"/>
    </source>
</evidence>
<feature type="chain" id="PRO_5023338840" description="Arginine biosynthesis bifunctional protein ArgJ beta chain" evidence="10">
    <location>
        <begin position="194"/>
        <end position="411"/>
    </location>
</feature>
<feature type="active site" description="Nucleophile" evidence="10">
    <location>
        <position position="194"/>
    </location>
</feature>
<dbReference type="FunFam" id="3.60.70.12:FF:000001">
    <property type="entry name" value="Arginine biosynthesis bifunctional protein ArgJ, chloroplastic"/>
    <property type="match status" value="1"/>
</dbReference>
<dbReference type="HAMAP" id="MF_01106">
    <property type="entry name" value="ArgJ"/>
    <property type="match status" value="1"/>
</dbReference>
<evidence type="ECO:0000313" key="11">
    <source>
        <dbReference type="EMBL" id="RFT06166.1"/>
    </source>
</evidence>
<keyword evidence="12" id="KW-1185">Reference proteome</keyword>
<keyword evidence="8 10" id="KW-0012">Acyltransferase</keyword>
<dbReference type="AlphaFoldDB" id="A0A3E2B2H1"/>
<evidence type="ECO:0000256" key="8">
    <source>
        <dbReference type="ARBA" id="ARBA00023315"/>
    </source>
</evidence>
<comment type="subcellular location">
    <subcellularLocation>
        <location evidence="10">Cytoplasm</location>
    </subcellularLocation>
</comment>
<dbReference type="Gene3D" id="3.60.70.12">
    <property type="entry name" value="L-amino peptidase D-ALA esterase/amidase"/>
    <property type="match status" value="1"/>
</dbReference>
<dbReference type="GO" id="GO:0004042">
    <property type="term" value="F:L-glutamate N-acetyltransferase activity"/>
    <property type="evidence" value="ECO:0007669"/>
    <property type="project" value="UniProtKB-UniRule"/>
</dbReference>
<feature type="site" description="Cleavage; by autolysis" evidence="10">
    <location>
        <begin position="193"/>
        <end position="194"/>
    </location>
</feature>
<dbReference type="GO" id="GO:0004358">
    <property type="term" value="F:L-glutamate N-acetyltransferase activity, acting on acetyl-L-ornithine as donor"/>
    <property type="evidence" value="ECO:0007669"/>
    <property type="project" value="UniProtKB-UniRule"/>
</dbReference>
<evidence type="ECO:0000256" key="9">
    <source>
        <dbReference type="ARBA" id="ARBA00049439"/>
    </source>
</evidence>
<dbReference type="SUPFAM" id="SSF56266">
    <property type="entry name" value="DmpA/ArgJ-like"/>
    <property type="match status" value="1"/>
</dbReference>
<dbReference type="InterPro" id="IPR002813">
    <property type="entry name" value="Arg_biosynth_ArgJ"/>
</dbReference>
<reference evidence="11 12" key="1">
    <citation type="submission" date="2018-07" db="EMBL/GenBank/DDBJ databases">
        <title>GABA Modulating Bacteria of the Human Gut Microbiota.</title>
        <authorList>
            <person name="Strandwitz P."/>
            <person name="Kim K.H."/>
            <person name="Terekhova D."/>
            <person name="Liu J.K."/>
            <person name="Sharma A."/>
            <person name="Levering J."/>
            <person name="Mcdonald D."/>
            <person name="Dietrich D."/>
            <person name="Ramadhar T.R."/>
            <person name="Lekbua A."/>
            <person name="Mroue N."/>
            <person name="Liston C."/>
            <person name="Stewart E.J."/>
            <person name="Dubin M.J."/>
            <person name="Zengler K."/>
            <person name="Knight R."/>
            <person name="Gilbert J.A."/>
            <person name="Clardy J."/>
            <person name="Lewis K."/>
        </authorList>
    </citation>
    <scope>NUCLEOTIDE SEQUENCE [LARGE SCALE GENOMIC DNA]</scope>
    <source>
        <strain evidence="11 12">KLE1738</strain>
    </source>
</reference>
<dbReference type="InterPro" id="IPR042195">
    <property type="entry name" value="ArgJ_beta_C"/>
</dbReference>